<dbReference type="PANTHER" id="PTHR46927:SF3">
    <property type="entry name" value="THAP-TYPE DOMAIN-CONTAINING PROTEIN"/>
    <property type="match status" value="1"/>
</dbReference>
<evidence type="ECO:0000259" key="6">
    <source>
        <dbReference type="PROSITE" id="PS50950"/>
    </source>
</evidence>
<keyword evidence="2 5" id="KW-0863">Zinc-finger</keyword>
<sequence>MTTKYDGGERVRVFTFPSDPARRAQWIKAIHRADFTPGKRSVVCERHFKPSDMVNTTSYTDTTTGKVIEVPLKLVRLRPDAVPSILPDGPAYLSATNANTSREAPDEKRTHLEAAALQDAISKFIETHQAEEDKYKIDNFQAMLQCLP</sequence>
<keyword evidence="4 5" id="KW-0238">DNA-binding</keyword>
<dbReference type="PROSITE" id="PS50950">
    <property type="entry name" value="ZF_THAP"/>
    <property type="match status" value="1"/>
</dbReference>
<dbReference type="SMART" id="SM00980">
    <property type="entry name" value="THAP"/>
    <property type="match status" value="1"/>
</dbReference>
<evidence type="ECO:0000256" key="1">
    <source>
        <dbReference type="ARBA" id="ARBA00022723"/>
    </source>
</evidence>
<name>A0A9J6GP68_HAELO</name>
<organism evidence="7 8">
    <name type="scientific">Haemaphysalis longicornis</name>
    <name type="common">Bush tick</name>
    <dbReference type="NCBI Taxonomy" id="44386"/>
    <lineage>
        <taxon>Eukaryota</taxon>
        <taxon>Metazoa</taxon>
        <taxon>Ecdysozoa</taxon>
        <taxon>Arthropoda</taxon>
        <taxon>Chelicerata</taxon>
        <taxon>Arachnida</taxon>
        <taxon>Acari</taxon>
        <taxon>Parasitiformes</taxon>
        <taxon>Ixodida</taxon>
        <taxon>Ixodoidea</taxon>
        <taxon>Ixodidae</taxon>
        <taxon>Haemaphysalinae</taxon>
        <taxon>Haemaphysalis</taxon>
    </lineage>
</organism>
<dbReference type="GO" id="GO:0003677">
    <property type="term" value="F:DNA binding"/>
    <property type="evidence" value="ECO:0007669"/>
    <property type="project" value="UniProtKB-UniRule"/>
</dbReference>
<dbReference type="SUPFAM" id="SSF57716">
    <property type="entry name" value="Glucocorticoid receptor-like (DNA-binding domain)"/>
    <property type="match status" value="1"/>
</dbReference>
<evidence type="ECO:0000256" key="4">
    <source>
        <dbReference type="ARBA" id="ARBA00023125"/>
    </source>
</evidence>
<dbReference type="GO" id="GO:0008270">
    <property type="term" value="F:zinc ion binding"/>
    <property type="evidence" value="ECO:0007669"/>
    <property type="project" value="UniProtKB-KW"/>
</dbReference>
<dbReference type="Proteomes" id="UP000821853">
    <property type="component" value="Unassembled WGS sequence"/>
</dbReference>
<evidence type="ECO:0000256" key="3">
    <source>
        <dbReference type="ARBA" id="ARBA00022833"/>
    </source>
</evidence>
<dbReference type="Pfam" id="PF05485">
    <property type="entry name" value="THAP"/>
    <property type="match status" value="1"/>
</dbReference>
<dbReference type="SMART" id="SM00692">
    <property type="entry name" value="DM3"/>
    <property type="match status" value="1"/>
</dbReference>
<gene>
    <name evidence="7" type="ORF">HPB48_013228</name>
</gene>
<dbReference type="InterPro" id="IPR052224">
    <property type="entry name" value="THAP_domain_protein"/>
</dbReference>
<dbReference type="Gene3D" id="6.20.210.20">
    <property type="entry name" value="THAP domain"/>
    <property type="match status" value="1"/>
</dbReference>
<evidence type="ECO:0000313" key="7">
    <source>
        <dbReference type="EMBL" id="KAH9376408.1"/>
    </source>
</evidence>
<keyword evidence="3" id="KW-0862">Zinc</keyword>
<feature type="domain" description="THAP-type" evidence="6">
    <location>
        <begin position="1"/>
        <end position="86"/>
    </location>
</feature>
<evidence type="ECO:0000313" key="8">
    <source>
        <dbReference type="Proteomes" id="UP000821853"/>
    </source>
</evidence>
<accession>A0A9J6GP68</accession>
<reference evidence="7 8" key="1">
    <citation type="journal article" date="2020" name="Cell">
        <title>Large-Scale Comparative Analyses of Tick Genomes Elucidate Their Genetic Diversity and Vector Capacities.</title>
        <authorList>
            <consortium name="Tick Genome and Microbiome Consortium (TIGMIC)"/>
            <person name="Jia N."/>
            <person name="Wang J."/>
            <person name="Shi W."/>
            <person name="Du L."/>
            <person name="Sun Y."/>
            <person name="Zhan W."/>
            <person name="Jiang J.F."/>
            <person name="Wang Q."/>
            <person name="Zhang B."/>
            <person name="Ji P."/>
            <person name="Bell-Sakyi L."/>
            <person name="Cui X.M."/>
            <person name="Yuan T.T."/>
            <person name="Jiang B.G."/>
            <person name="Yang W.F."/>
            <person name="Lam T.T."/>
            <person name="Chang Q.C."/>
            <person name="Ding S.J."/>
            <person name="Wang X.J."/>
            <person name="Zhu J.G."/>
            <person name="Ruan X.D."/>
            <person name="Zhao L."/>
            <person name="Wei J.T."/>
            <person name="Ye R.Z."/>
            <person name="Que T.C."/>
            <person name="Du C.H."/>
            <person name="Zhou Y.H."/>
            <person name="Cheng J.X."/>
            <person name="Dai P.F."/>
            <person name="Guo W.B."/>
            <person name="Han X.H."/>
            <person name="Huang E.J."/>
            <person name="Li L.F."/>
            <person name="Wei W."/>
            <person name="Gao Y.C."/>
            <person name="Liu J.Z."/>
            <person name="Shao H.Z."/>
            <person name="Wang X."/>
            <person name="Wang C.C."/>
            <person name="Yang T.C."/>
            <person name="Huo Q.B."/>
            <person name="Li W."/>
            <person name="Chen H.Y."/>
            <person name="Chen S.E."/>
            <person name="Zhou L.G."/>
            <person name="Ni X.B."/>
            <person name="Tian J.H."/>
            <person name="Sheng Y."/>
            <person name="Liu T."/>
            <person name="Pan Y.S."/>
            <person name="Xia L.Y."/>
            <person name="Li J."/>
            <person name="Zhao F."/>
            <person name="Cao W.C."/>
        </authorList>
    </citation>
    <scope>NUCLEOTIDE SEQUENCE [LARGE SCALE GENOMIC DNA]</scope>
    <source>
        <strain evidence="7">HaeL-2018</strain>
    </source>
</reference>
<protein>
    <recommendedName>
        <fullName evidence="6">THAP-type domain-containing protein</fullName>
    </recommendedName>
</protein>
<dbReference type="InterPro" id="IPR006612">
    <property type="entry name" value="THAP_Znf"/>
</dbReference>
<keyword evidence="1" id="KW-0479">Metal-binding</keyword>
<dbReference type="InterPro" id="IPR038441">
    <property type="entry name" value="THAP_Znf_sf"/>
</dbReference>
<evidence type="ECO:0000256" key="2">
    <source>
        <dbReference type="ARBA" id="ARBA00022771"/>
    </source>
</evidence>
<dbReference type="PANTHER" id="PTHR46927">
    <property type="entry name" value="AGAP005574-PA"/>
    <property type="match status" value="1"/>
</dbReference>
<dbReference type="VEuPathDB" id="VectorBase:HLOH_061192"/>
<keyword evidence="8" id="KW-1185">Reference proteome</keyword>
<proteinExistence type="predicted"/>
<dbReference type="OrthoDB" id="6487533at2759"/>
<dbReference type="EMBL" id="JABSTR010000008">
    <property type="protein sequence ID" value="KAH9376408.1"/>
    <property type="molecule type" value="Genomic_DNA"/>
</dbReference>
<dbReference type="AlphaFoldDB" id="A0A9J6GP68"/>
<evidence type="ECO:0000256" key="5">
    <source>
        <dbReference type="PROSITE-ProRule" id="PRU00309"/>
    </source>
</evidence>
<dbReference type="OMA" id="REAPCEK"/>
<comment type="caution">
    <text evidence="7">The sequence shown here is derived from an EMBL/GenBank/DDBJ whole genome shotgun (WGS) entry which is preliminary data.</text>
</comment>